<dbReference type="Proteomes" id="UP000835287">
    <property type="component" value="Chromosome"/>
</dbReference>
<evidence type="ECO:0000313" key="1">
    <source>
        <dbReference type="EMBL" id="CAE6755003.1"/>
    </source>
</evidence>
<protein>
    <recommendedName>
        <fullName evidence="4">Phage virion morphogenesis protein</fullName>
    </recommendedName>
</protein>
<sequence length="78" mass="8781">MFAKLRQAKFLKLSASPNAVSVGFIGRVSRIARVHQDGLVERVRPGGPKAYYEKRTLLGLSVEDRHIVLNQLLNHLDE</sequence>
<dbReference type="AlphaFoldDB" id="A0A8D6Y415"/>
<proteinExistence type="predicted"/>
<accession>A0A8D6Y415</accession>
<dbReference type="EMBL" id="HG992338">
    <property type="protein sequence ID" value="CAE6755003.1"/>
    <property type="molecule type" value="Genomic_DNA"/>
</dbReference>
<dbReference type="Proteomes" id="UP000835243">
    <property type="component" value="Chromosome"/>
</dbReference>
<dbReference type="EMBL" id="HG992341">
    <property type="protein sequence ID" value="CAE6796127.1"/>
    <property type="molecule type" value="Genomic_DNA"/>
</dbReference>
<dbReference type="EMBL" id="HG992338">
    <property type="protein sequence ID" value="CAE6755021.1"/>
    <property type="molecule type" value="Genomic_DNA"/>
</dbReference>
<evidence type="ECO:0008006" key="4">
    <source>
        <dbReference type="Google" id="ProtNLM"/>
    </source>
</evidence>
<evidence type="ECO:0000313" key="2">
    <source>
        <dbReference type="EMBL" id="CAE6796102.1"/>
    </source>
</evidence>
<name>A0A8D6Y415_9XANT</name>
<evidence type="ECO:0000313" key="3">
    <source>
        <dbReference type="Proteomes" id="UP000835287"/>
    </source>
</evidence>
<gene>
    <name evidence="2" type="ORF">CFBP1159_27680</name>
    <name evidence="1" type="ORF">XAC301_17650</name>
</gene>
<dbReference type="Pfam" id="PF05069">
    <property type="entry name" value="Phage_tail_S"/>
    <property type="match status" value="1"/>
</dbReference>
<reference evidence="2 3" key="1">
    <citation type="submission" date="2021-02" db="EMBL/GenBank/DDBJ databases">
        <authorList>
            <person name="Pothier F. J."/>
        </authorList>
    </citation>
    <scope>NUCLEOTIDE SEQUENCE</scope>
    <source>
        <strain evidence="1 3">301</strain>
        <strain evidence="2">CFBP 1159</strain>
    </source>
</reference>
<keyword evidence="3" id="KW-1185">Reference proteome</keyword>
<dbReference type="InterPro" id="IPR006522">
    <property type="entry name" value="Phage_virion_morphogenesis"/>
</dbReference>
<dbReference type="EMBL" id="HG992341">
    <property type="protein sequence ID" value="CAE6796102.1"/>
    <property type="molecule type" value="Genomic_DNA"/>
</dbReference>
<organism evidence="2">
    <name type="scientific">Xanthomonas arboricola pv. corylina</name>
    <dbReference type="NCBI Taxonomy" id="487821"/>
    <lineage>
        <taxon>Bacteria</taxon>
        <taxon>Pseudomonadati</taxon>
        <taxon>Pseudomonadota</taxon>
        <taxon>Gammaproteobacteria</taxon>
        <taxon>Lysobacterales</taxon>
        <taxon>Lysobacteraceae</taxon>
        <taxon>Xanthomonas</taxon>
    </lineage>
</organism>